<protein>
    <submittedName>
        <fullName evidence="1">Uncharacterized protein</fullName>
    </submittedName>
</protein>
<proteinExistence type="predicted"/>
<dbReference type="AlphaFoldDB" id="A0ABD4TF11"/>
<accession>A0ABD4TF11</accession>
<name>A0ABD4TF11_9EURY</name>
<organism evidence="1 2">
    <name type="scientific">Methanocalculus taiwanensis</name>
    <dbReference type="NCBI Taxonomy" id="106207"/>
    <lineage>
        <taxon>Archaea</taxon>
        <taxon>Methanobacteriati</taxon>
        <taxon>Methanobacteriota</taxon>
        <taxon>Stenosarchaea group</taxon>
        <taxon>Methanomicrobia</taxon>
        <taxon>Methanomicrobiales</taxon>
        <taxon>Methanocalculaceae</taxon>
        <taxon>Methanocalculus</taxon>
    </lineage>
</organism>
<gene>
    <name evidence="1" type="ORF">FTO68_01135</name>
</gene>
<evidence type="ECO:0000313" key="2">
    <source>
        <dbReference type="Proteomes" id="UP001524383"/>
    </source>
</evidence>
<sequence length="153" mass="17366">MKTGIIIASLLLIALCCMPVAAEEPDNRYSYINFESVNITLDGTKAVVTVDYTVDTGVQVLVMLLGNHDLRYKILRSMNFEDASIQYADLNRAILHVDSASFDYGDRSYWFPQHTFLVRIPEVTIQTPQSARKFYLLQQMNDGIGYFDTPSQL</sequence>
<comment type="caution">
    <text evidence="1">The sequence shown here is derived from an EMBL/GenBank/DDBJ whole genome shotgun (WGS) entry which is preliminary data.</text>
</comment>
<dbReference type="EMBL" id="VOTZ01000002">
    <property type="protein sequence ID" value="MCQ1537597.1"/>
    <property type="molecule type" value="Genomic_DNA"/>
</dbReference>
<evidence type="ECO:0000313" key="1">
    <source>
        <dbReference type="EMBL" id="MCQ1537597.1"/>
    </source>
</evidence>
<dbReference type="Proteomes" id="UP001524383">
    <property type="component" value="Unassembled WGS sequence"/>
</dbReference>
<dbReference type="RefSeq" id="WP_255331511.1">
    <property type="nucleotide sequence ID" value="NZ_VOTZ01000002.1"/>
</dbReference>
<keyword evidence="2" id="KW-1185">Reference proteome</keyword>
<reference evidence="1 2" key="1">
    <citation type="submission" date="2019-08" db="EMBL/GenBank/DDBJ databases">
        <authorList>
            <person name="Chen S.-C."/>
            <person name="Lai M.-C."/>
            <person name="You Y.-T."/>
        </authorList>
    </citation>
    <scope>NUCLEOTIDE SEQUENCE [LARGE SCALE GENOMIC DNA]</scope>
    <source>
        <strain evidence="1 2">P2F9704a</strain>
    </source>
</reference>